<evidence type="ECO:0000256" key="6">
    <source>
        <dbReference type="ARBA" id="ARBA00023002"/>
    </source>
</evidence>
<dbReference type="InterPro" id="IPR011706">
    <property type="entry name" value="Cu-oxidase_C"/>
</dbReference>
<organism evidence="11 12">
    <name type="scientific">Gnomoniopsis smithogilvyi</name>
    <dbReference type="NCBI Taxonomy" id="1191159"/>
    <lineage>
        <taxon>Eukaryota</taxon>
        <taxon>Fungi</taxon>
        <taxon>Dikarya</taxon>
        <taxon>Ascomycota</taxon>
        <taxon>Pezizomycotina</taxon>
        <taxon>Sordariomycetes</taxon>
        <taxon>Sordariomycetidae</taxon>
        <taxon>Diaporthales</taxon>
        <taxon>Gnomoniaceae</taxon>
        <taxon>Gnomoniopsis</taxon>
    </lineage>
</organism>
<sequence length="413" mass="45165">MALLVQYGNGIVGPIQIDGPASLPYDIDLGPLLLSDYYYKAADEIAFVGGAPPASDNVLINGSQSNPTTGVGSFHNISFTPGKRHRLRIINTSVENHFQVSISNHTMTIIEADLVPVNAFTTDSLFVGIGQRYDVTVDASQAIDNYWLNITFGGSNLCGRSNNLNPAAIIRYENASNSNPTYSGVTPIDHQCLDLLDLTPVVTRTVPTTGFTPSANNSLDVGFSLTTGKWTINSSSLVVDWEIPLSEIIIDDKTDWLPSNNVWQIEQANTWAFYLIQNDPVVPLPHPIHLHGHDFVVLGRSPDSTAAAPTLYNFTSSDISSLTVNNPVRRDVTMLPAGGWIVIAFQTDNPGQWLMHCHIAWHVAGGLGVTFLERPSDFRASVKQADIDVLKDQCSAWNQYYPSDIYQQYDSGV</sequence>
<dbReference type="SUPFAM" id="SSF49503">
    <property type="entry name" value="Cupredoxins"/>
    <property type="match status" value="2"/>
</dbReference>
<dbReference type="FunFam" id="2.60.40.420:FF:000045">
    <property type="entry name" value="Laccase 2"/>
    <property type="match status" value="1"/>
</dbReference>
<reference evidence="11" key="1">
    <citation type="submission" date="2022-10" db="EMBL/GenBank/DDBJ databases">
        <title>Tapping the CABI collections for fungal endophytes: first genome assemblies for Collariella, Neodidymelliopsis, Ascochyta clinopodiicola, Didymella pomorum, Didymosphaeria variabile, Neocosmospora piperis and Neocucurbitaria cava.</title>
        <authorList>
            <person name="Hill R."/>
        </authorList>
    </citation>
    <scope>NUCLEOTIDE SEQUENCE</scope>
    <source>
        <strain evidence="11">IMI 355082</strain>
    </source>
</reference>
<feature type="domain" description="Plastocyanin-like" evidence="10">
    <location>
        <begin position="252"/>
        <end position="376"/>
    </location>
</feature>
<dbReference type="InterPro" id="IPR008972">
    <property type="entry name" value="Cupredoxin"/>
</dbReference>
<dbReference type="EC" id="1.10.3.2" evidence="4"/>
<evidence type="ECO:0000256" key="4">
    <source>
        <dbReference type="ARBA" id="ARBA00012297"/>
    </source>
</evidence>
<dbReference type="GO" id="GO:0052716">
    <property type="term" value="F:hydroquinone:oxygen oxidoreductase activity"/>
    <property type="evidence" value="ECO:0007669"/>
    <property type="project" value="UniProtKB-EC"/>
</dbReference>
<dbReference type="Pfam" id="PF07731">
    <property type="entry name" value="Cu-oxidase_2"/>
    <property type="match status" value="1"/>
</dbReference>
<keyword evidence="12" id="KW-1185">Reference proteome</keyword>
<dbReference type="InterPro" id="IPR045087">
    <property type="entry name" value="Cu-oxidase_fam"/>
</dbReference>
<dbReference type="GO" id="GO:0046274">
    <property type="term" value="P:lignin catabolic process"/>
    <property type="evidence" value="ECO:0007669"/>
    <property type="project" value="UniProtKB-KW"/>
</dbReference>
<dbReference type="PROSITE" id="PS00080">
    <property type="entry name" value="MULTICOPPER_OXIDASE2"/>
    <property type="match status" value="1"/>
</dbReference>
<keyword evidence="7" id="KW-0325">Glycoprotein</keyword>
<dbReference type="PANTHER" id="PTHR11709:SF87">
    <property type="entry name" value="LACCASE"/>
    <property type="match status" value="1"/>
</dbReference>
<comment type="similarity">
    <text evidence="3">Belongs to the multicopper oxidase family.</text>
</comment>
<comment type="caution">
    <text evidence="11">The sequence shown here is derived from an EMBL/GenBank/DDBJ whole genome shotgun (WGS) entry which is preliminary data.</text>
</comment>
<dbReference type="OrthoDB" id="2121828at2759"/>
<gene>
    <name evidence="11" type="primary">lcc1</name>
    <name evidence="11" type="ORF">N0V93_007639</name>
</gene>
<proteinExistence type="inferred from homology"/>
<keyword evidence="8" id="KW-0439">Lignin degradation</keyword>
<dbReference type="CDD" id="cd13880">
    <property type="entry name" value="CuRO_2_MaLCC_like"/>
    <property type="match status" value="1"/>
</dbReference>
<comment type="cofactor">
    <cofactor evidence="2">
        <name>Cu cation</name>
        <dbReference type="ChEBI" id="CHEBI:23378"/>
    </cofactor>
</comment>
<keyword evidence="5" id="KW-0479">Metal-binding</keyword>
<name>A0A9W8YU47_9PEZI</name>
<keyword evidence="6" id="KW-0560">Oxidoreductase</keyword>
<dbReference type="AlphaFoldDB" id="A0A9W8YU47"/>
<dbReference type="InterPro" id="IPR033138">
    <property type="entry name" value="Cu_oxidase_CS"/>
</dbReference>
<evidence type="ECO:0000256" key="2">
    <source>
        <dbReference type="ARBA" id="ARBA00001935"/>
    </source>
</evidence>
<dbReference type="PANTHER" id="PTHR11709">
    <property type="entry name" value="MULTI-COPPER OXIDASE"/>
    <property type="match status" value="1"/>
</dbReference>
<evidence type="ECO:0000313" key="11">
    <source>
        <dbReference type="EMBL" id="KAJ4390165.1"/>
    </source>
</evidence>
<feature type="domain" description="Plastocyanin-like" evidence="9">
    <location>
        <begin position="31"/>
        <end position="175"/>
    </location>
</feature>
<evidence type="ECO:0000256" key="7">
    <source>
        <dbReference type="ARBA" id="ARBA00023180"/>
    </source>
</evidence>
<evidence type="ECO:0000256" key="3">
    <source>
        <dbReference type="ARBA" id="ARBA00010609"/>
    </source>
</evidence>
<dbReference type="GO" id="GO:0005507">
    <property type="term" value="F:copper ion binding"/>
    <property type="evidence" value="ECO:0007669"/>
    <property type="project" value="InterPro"/>
</dbReference>
<dbReference type="InterPro" id="IPR002355">
    <property type="entry name" value="Cu_oxidase_Cu_BS"/>
</dbReference>
<protein>
    <recommendedName>
        <fullName evidence="4">laccase</fullName>
        <ecNumber evidence="4">1.10.3.2</ecNumber>
    </recommendedName>
</protein>
<evidence type="ECO:0000256" key="8">
    <source>
        <dbReference type="ARBA" id="ARBA00023185"/>
    </source>
</evidence>
<dbReference type="PROSITE" id="PS00079">
    <property type="entry name" value="MULTICOPPER_OXIDASE1"/>
    <property type="match status" value="1"/>
</dbReference>
<dbReference type="Proteomes" id="UP001140453">
    <property type="component" value="Unassembled WGS sequence"/>
</dbReference>
<dbReference type="InterPro" id="IPR001117">
    <property type="entry name" value="Cu-oxidase_2nd"/>
</dbReference>
<dbReference type="EMBL" id="JAPEVB010000004">
    <property type="protein sequence ID" value="KAJ4390165.1"/>
    <property type="molecule type" value="Genomic_DNA"/>
</dbReference>
<dbReference type="CDD" id="cd13901">
    <property type="entry name" value="CuRO_3_MaLCC_like"/>
    <property type="match status" value="1"/>
</dbReference>
<dbReference type="Pfam" id="PF00394">
    <property type="entry name" value="Cu-oxidase"/>
    <property type="match status" value="1"/>
</dbReference>
<comment type="catalytic activity">
    <reaction evidence="1">
        <text>4 hydroquinone + O2 = 4 benzosemiquinone + 2 H2O</text>
        <dbReference type="Rhea" id="RHEA:11276"/>
        <dbReference type="ChEBI" id="CHEBI:15377"/>
        <dbReference type="ChEBI" id="CHEBI:15379"/>
        <dbReference type="ChEBI" id="CHEBI:17594"/>
        <dbReference type="ChEBI" id="CHEBI:17977"/>
        <dbReference type="EC" id="1.10.3.2"/>
    </reaction>
</comment>
<evidence type="ECO:0000259" key="10">
    <source>
        <dbReference type="Pfam" id="PF07731"/>
    </source>
</evidence>
<dbReference type="Gene3D" id="2.60.40.420">
    <property type="entry name" value="Cupredoxins - blue copper proteins"/>
    <property type="match status" value="2"/>
</dbReference>
<evidence type="ECO:0000259" key="9">
    <source>
        <dbReference type="Pfam" id="PF00394"/>
    </source>
</evidence>
<accession>A0A9W8YU47</accession>
<evidence type="ECO:0000256" key="5">
    <source>
        <dbReference type="ARBA" id="ARBA00022723"/>
    </source>
</evidence>
<evidence type="ECO:0000256" key="1">
    <source>
        <dbReference type="ARBA" id="ARBA00000349"/>
    </source>
</evidence>
<evidence type="ECO:0000313" key="12">
    <source>
        <dbReference type="Proteomes" id="UP001140453"/>
    </source>
</evidence>